<dbReference type="GO" id="GO:0005096">
    <property type="term" value="F:GTPase activator activity"/>
    <property type="evidence" value="ECO:0007669"/>
    <property type="project" value="TreeGrafter"/>
</dbReference>
<evidence type="ECO:0000259" key="1">
    <source>
        <dbReference type="PROSITE" id="PS50020"/>
    </source>
</evidence>
<keyword evidence="5" id="KW-1185">Reference proteome</keyword>
<dbReference type="Gene3D" id="1.25.40.530">
    <property type="entry name" value="MyTH4 domain"/>
    <property type="match status" value="1"/>
</dbReference>
<dbReference type="SUPFAM" id="SSF48350">
    <property type="entry name" value="GTPase activation domain, GAP"/>
    <property type="match status" value="1"/>
</dbReference>
<evidence type="ECO:0000313" key="4">
    <source>
        <dbReference type="EMBL" id="PVZ99492.1"/>
    </source>
</evidence>
<evidence type="ECO:0008006" key="6">
    <source>
        <dbReference type="Google" id="ProtNLM"/>
    </source>
</evidence>
<dbReference type="Proteomes" id="UP000245591">
    <property type="component" value="Unassembled WGS sequence"/>
</dbReference>
<dbReference type="InterPro" id="IPR000857">
    <property type="entry name" value="MyTH4_dom"/>
</dbReference>
<evidence type="ECO:0000313" key="5">
    <source>
        <dbReference type="Proteomes" id="UP000245591"/>
    </source>
</evidence>
<dbReference type="GO" id="GO:0007165">
    <property type="term" value="P:signal transduction"/>
    <property type="evidence" value="ECO:0007669"/>
    <property type="project" value="InterPro"/>
</dbReference>
<dbReference type="InterPro" id="IPR000198">
    <property type="entry name" value="RhoGAP_dom"/>
</dbReference>
<dbReference type="SUPFAM" id="SSF51045">
    <property type="entry name" value="WW domain"/>
    <property type="match status" value="1"/>
</dbReference>
<sequence length="1060" mass="120604">MSSKEHLSPVVELVNETYWIQIYDPQSQNTLYLNTDLGECTRKLPETAILKNNDPNEVWWELLDKNSLQIYYFNPFTNQTEWSRPENVIIIPAKIFLNSSKSTKRFSERVIGLAQYSISEEEKFSSRHSLNLNADSINSSASSVNRNSRNILSSENHKNYDLTKNSINYSIPNIYQYSNKNHKEQSPNQRDRLIMTPTDLQKPEPNVKRISTNRISMKKLVAETNILSPPQKGQKSTYKKSNLAKNYSIDIIDNNTELPDTHINHFSYPSLNNSSHTYNTDSNNPGIVDSTDDITLDPENRVNVTYITPNQNDNVDPQDIFSYHITKEDSANSKAPIINISLSSGVNPDIGLKAPSISDNSETDQESIIRFVEINEEASNQHTNFEPMDPLTEPSIINAAQSSAASKDSLTISSHPIEQNIITNIVDEKEESTNSEEYCEEDSNSFDIDWEDYLTQHLDKNNPQETPKNDELHEKSSNQTVMINTNTNSTLNESSNVHILDQSLENNNIQQLPMSNETKEPFIEENEGYLAYKDKPSAIQRFKQTNRETSESTSFEVTSEIPRSFSIETTSSARKNKAHSVLSENDADSLLFGNNGKDLESLADFLRSGQLNTYSHSQTSLYNPASRKSLIRYNTNTTPSENDSSSYSSFENYGKLYFSKPKKSFFKHQTTLKELLSYSNEPLSQPLHSLPKHIAKNALNCFHLITKTMNSKEFASKTLSSSGDSLVFMTTIKNIHKLLGMCSSAKNQLNNEVYSQVCKQLIRNYNTNSLKNGWTLLAILSISFVPDKTAQPYFESFIADQSFRFKENLDSGMYNGNNSGLHDSYKEIQKIVSYTYSRFKKTSSNFTFPVILSKDEIRLAAKISTRLPIFGVSLENIMKVPEYRDTKFQIPLVLRTLVETILECGGHKCEGLFRVPGDSDKILSARLKLEAGEPLGLENHDVNTYSSLLKEWLRELSTPLIPSDKYLQCIESVDDIQRMYKIISLLPPIHKRTCIYLLKFLNFLIKPENSCQTKMDVSNLALIFSQNFLRNPITDMKTVLSNNHAEREFIKKIILNPPNI</sequence>
<dbReference type="GO" id="GO:0005737">
    <property type="term" value="C:cytoplasm"/>
    <property type="evidence" value="ECO:0007669"/>
    <property type="project" value="TreeGrafter"/>
</dbReference>
<dbReference type="Pfam" id="PF00784">
    <property type="entry name" value="MyTH4"/>
    <property type="match status" value="1"/>
</dbReference>
<dbReference type="PROSITE" id="PS50238">
    <property type="entry name" value="RHOGAP"/>
    <property type="match status" value="1"/>
</dbReference>
<dbReference type="AlphaFoldDB" id="A0A2U1J3C9"/>
<proteinExistence type="predicted"/>
<protein>
    <recommendedName>
        <fullName evidence="6">Rho-GAP domain-containing protein</fullName>
    </recommendedName>
</protein>
<feature type="domain" description="WW" evidence="1">
    <location>
        <begin position="54"/>
        <end position="87"/>
    </location>
</feature>
<dbReference type="Gene3D" id="1.10.555.10">
    <property type="entry name" value="Rho GTPase activation protein"/>
    <property type="match status" value="1"/>
</dbReference>
<dbReference type="SMART" id="SM00324">
    <property type="entry name" value="RhoGAP"/>
    <property type="match status" value="1"/>
</dbReference>
<organism evidence="4 5">
    <name type="scientific">Smittium angustum</name>
    <dbReference type="NCBI Taxonomy" id="133377"/>
    <lineage>
        <taxon>Eukaryota</taxon>
        <taxon>Fungi</taxon>
        <taxon>Fungi incertae sedis</taxon>
        <taxon>Zoopagomycota</taxon>
        <taxon>Kickxellomycotina</taxon>
        <taxon>Harpellomycetes</taxon>
        <taxon>Harpellales</taxon>
        <taxon>Legeriomycetaceae</taxon>
        <taxon>Smittium</taxon>
    </lineage>
</organism>
<dbReference type="PROSITE" id="PS50020">
    <property type="entry name" value="WW_DOMAIN_2"/>
    <property type="match status" value="1"/>
</dbReference>
<evidence type="ECO:0000259" key="3">
    <source>
        <dbReference type="PROSITE" id="PS51016"/>
    </source>
</evidence>
<dbReference type="EMBL" id="MBFU01000431">
    <property type="protein sequence ID" value="PVZ99492.1"/>
    <property type="molecule type" value="Genomic_DNA"/>
</dbReference>
<dbReference type="InterPro" id="IPR036020">
    <property type="entry name" value="WW_dom_sf"/>
</dbReference>
<gene>
    <name evidence="4" type="ORF">BB558_004499</name>
</gene>
<dbReference type="PROSITE" id="PS51016">
    <property type="entry name" value="MYTH4"/>
    <property type="match status" value="1"/>
</dbReference>
<comment type="caution">
    <text evidence="4">The sequence shown here is derived from an EMBL/GenBank/DDBJ whole genome shotgun (WGS) entry which is preliminary data.</text>
</comment>
<name>A0A2U1J3C9_SMIAN</name>
<reference evidence="4 5" key="1">
    <citation type="journal article" date="2018" name="MBio">
        <title>Comparative Genomics Reveals the Core Gene Toolbox for the Fungus-Insect Symbiosis.</title>
        <authorList>
            <person name="Wang Y."/>
            <person name="Stata M."/>
            <person name="Wang W."/>
            <person name="Stajich J.E."/>
            <person name="White M.M."/>
            <person name="Moncalvo J.M."/>
        </authorList>
    </citation>
    <scope>NUCLEOTIDE SEQUENCE [LARGE SCALE GENOMIC DNA]</scope>
    <source>
        <strain evidence="4 5">AUS-126-30</strain>
    </source>
</reference>
<dbReference type="InterPro" id="IPR008936">
    <property type="entry name" value="Rho_GTPase_activation_prot"/>
</dbReference>
<dbReference type="GO" id="GO:0005856">
    <property type="term" value="C:cytoskeleton"/>
    <property type="evidence" value="ECO:0007669"/>
    <property type="project" value="InterPro"/>
</dbReference>
<dbReference type="PANTHER" id="PTHR45876">
    <property type="entry name" value="FI04035P"/>
    <property type="match status" value="1"/>
</dbReference>
<dbReference type="SMART" id="SM00139">
    <property type="entry name" value="MyTH4"/>
    <property type="match status" value="1"/>
</dbReference>
<accession>A0A2U1J3C9</accession>
<feature type="domain" description="MyTH4" evidence="3">
    <location>
        <begin position="678"/>
        <end position="832"/>
    </location>
</feature>
<dbReference type="Pfam" id="PF00620">
    <property type="entry name" value="RhoGAP"/>
    <property type="match status" value="1"/>
</dbReference>
<evidence type="ECO:0000259" key="2">
    <source>
        <dbReference type="PROSITE" id="PS50238"/>
    </source>
</evidence>
<dbReference type="InterPro" id="IPR001202">
    <property type="entry name" value="WW_dom"/>
</dbReference>
<dbReference type="PANTHER" id="PTHR45876:SF8">
    <property type="entry name" value="FI04035P"/>
    <property type="match status" value="1"/>
</dbReference>
<feature type="domain" description="Rho-GAP" evidence="2">
    <location>
        <begin position="872"/>
        <end position="1060"/>
    </location>
</feature>
<dbReference type="InterPro" id="IPR038185">
    <property type="entry name" value="MyTH4_dom_sf"/>
</dbReference>